<protein>
    <submittedName>
        <fullName evidence="10">Uncharacterized protein</fullName>
    </submittedName>
</protein>
<comment type="subcellular location">
    <subcellularLocation>
        <location evidence="1">Membrane</location>
        <topology evidence="1">Multi-pass membrane protein</topology>
    </subcellularLocation>
</comment>
<evidence type="ECO:0000256" key="6">
    <source>
        <dbReference type="ARBA" id="ARBA00023136"/>
    </source>
</evidence>
<feature type="transmembrane region" description="Helical" evidence="7">
    <location>
        <begin position="68"/>
        <end position="88"/>
    </location>
</feature>
<feature type="transmembrane region" description="Helical" evidence="7">
    <location>
        <begin position="7"/>
        <end position="31"/>
    </location>
</feature>
<comment type="similarity">
    <text evidence="2">Belongs to the cation diffusion facilitator (CDF) transporter (TC 2.A.4) family.</text>
</comment>
<keyword evidence="6 7" id="KW-0472">Membrane</keyword>
<dbReference type="Pfam" id="PF01545">
    <property type="entry name" value="Cation_efflux"/>
    <property type="match status" value="1"/>
</dbReference>
<dbReference type="InterPro" id="IPR050291">
    <property type="entry name" value="CDF_Transporter"/>
</dbReference>
<evidence type="ECO:0000256" key="2">
    <source>
        <dbReference type="ARBA" id="ARBA00008114"/>
    </source>
</evidence>
<dbReference type="FunCoup" id="O67851">
    <property type="interactions" value="257"/>
</dbReference>
<accession>O67851</accession>
<dbReference type="InterPro" id="IPR036837">
    <property type="entry name" value="Cation_efflux_CTD_sf"/>
</dbReference>
<dbReference type="HOGENOM" id="CLU_013430_3_3_0"/>
<evidence type="ECO:0000256" key="7">
    <source>
        <dbReference type="SAM" id="Phobius"/>
    </source>
</evidence>
<keyword evidence="5 7" id="KW-1133">Transmembrane helix</keyword>
<feature type="transmembrane region" description="Helical" evidence="7">
    <location>
        <begin position="108"/>
        <end position="126"/>
    </location>
</feature>
<evidence type="ECO:0000256" key="3">
    <source>
        <dbReference type="ARBA" id="ARBA00022448"/>
    </source>
</evidence>
<dbReference type="PIR" id="G70477">
    <property type="entry name" value="G70477"/>
</dbReference>
<dbReference type="RefSeq" id="WP_010881356.1">
    <property type="nucleotide sequence ID" value="NC_000918.1"/>
</dbReference>
<dbReference type="GO" id="GO:0015093">
    <property type="term" value="F:ferrous iron transmembrane transporter activity"/>
    <property type="evidence" value="ECO:0000318"/>
    <property type="project" value="GO_Central"/>
</dbReference>
<keyword evidence="4 7" id="KW-0812">Transmembrane</keyword>
<dbReference type="GO" id="GO:0006882">
    <property type="term" value="P:intracellular zinc ion homeostasis"/>
    <property type="evidence" value="ECO:0000318"/>
    <property type="project" value="GO_Central"/>
</dbReference>
<organism evidence="10 11">
    <name type="scientific">Aquifex aeolicus (strain VF5)</name>
    <dbReference type="NCBI Taxonomy" id="224324"/>
    <lineage>
        <taxon>Bacteria</taxon>
        <taxon>Pseudomonadati</taxon>
        <taxon>Aquificota</taxon>
        <taxon>Aquificia</taxon>
        <taxon>Aquificales</taxon>
        <taxon>Aquificaceae</taxon>
        <taxon>Aquifex</taxon>
    </lineage>
</organism>
<dbReference type="InterPro" id="IPR027470">
    <property type="entry name" value="Cation_efflux_CTD"/>
</dbReference>
<dbReference type="InterPro" id="IPR002524">
    <property type="entry name" value="Cation_efflux"/>
</dbReference>
<feature type="domain" description="Cation efflux protein transmembrane" evidence="8">
    <location>
        <begin position="8"/>
        <end position="196"/>
    </location>
</feature>
<evidence type="ECO:0000313" key="11">
    <source>
        <dbReference type="Proteomes" id="UP000000798"/>
    </source>
</evidence>
<keyword evidence="3" id="KW-0813">Transport</keyword>
<feature type="transmembrane region" description="Helical" evidence="7">
    <location>
        <begin position="172"/>
        <end position="189"/>
    </location>
</feature>
<dbReference type="PANTHER" id="PTHR43840">
    <property type="entry name" value="MITOCHONDRIAL METAL TRANSPORTER 1-RELATED"/>
    <property type="match status" value="1"/>
</dbReference>
<dbReference type="Gene3D" id="3.30.70.1350">
    <property type="entry name" value="Cation efflux protein, cytoplasmic domain"/>
    <property type="match status" value="1"/>
</dbReference>
<proteinExistence type="inferred from homology"/>
<dbReference type="STRING" id="224324.aq_2073"/>
<name>O67851_AQUAE</name>
<dbReference type="EMBL" id="AE000657">
    <property type="protein sequence ID" value="AAC07818.1"/>
    <property type="molecule type" value="Genomic_DNA"/>
</dbReference>
<evidence type="ECO:0000259" key="8">
    <source>
        <dbReference type="Pfam" id="PF01545"/>
    </source>
</evidence>
<sequence length="385" mass="43019">MKKHHWALVSFGFNIFQSLIKLVGGLLTGSLSLIGDAIHSLSDATASLIAFLSIKFSEIKSERFPYGLYKLENIGAIVIAFFLLFTAWEIIQRALKGEININFENLPIGIGVTVLSLVLSLTLSFLERRAGKKLNSPTLIADSYHTLTDAFSSFLVLISLSSYYFGINIERYVAVAVALIIVYTAFELLKEQIGAILDISADKETVEKIKRIILSFPEVSEVKRLLVRNAGGRLFIDAVITINTDDFIKSHAIADEIERKIMKEIPNVDMVFIHYEPCCVKKGTSVAVLAKDGVVARSFKDVDKIIIFKENEGNPEVIETKGMDEECIAKELARRNVDIVISGYHPTSNKAKWILHKNNVFVWETEKENPYEALSEVSQIKEAVT</sequence>
<dbReference type="PATRIC" id="fig|224324.8.peg.1597"/>
<dbReference type="KEGG" id="aae:aq_2073"/>
<dbReference type="SUPFAM" id="SSF160240">
    <property type="entry name" value="Cation efflux protein cytoplasmic domain-like"/>
    <property type="match status" value="1"/>
</dbReference>
<dbReference type="EnsemblBacteria" id="AAC07818">
    <property type="protein sequence ID" value="AAC07818"/>
    <property type="gene ID" value="aq_2073"/>
</dbReference>
<keyword evidence="11" id="KW-1185">Reference proteome</keyword>
<dbReference type="NCBIfam" id="TIGR01297">
    <property type="entry name" value="CDF"/>
    <property type="match status" value="1"/>
</dbReference>
<gene>
    <name evidence="10" type="ordered locus">aq_2073</name>
</gene>
<dbReference type="GO" id="GO:0005886">
    <property type="term" value="C:plasma membrane"/>
    <property type="evidence" value="ECO:0000318"/>
    <property type="project" value="GO_Central"/>
</dbReference>
<dbReference type="OrthoDB" id="9806522at2"/>
<evidence type="ECO:0000313" key="10">
    <source>
        <dbReference type="EMBL" id="AAC07818.1"/>
    </source>
</evidence>
<dbReference type="SUPFAM" id="SSF161111">
    <property type="entry name" value="Cation efflux protein transmembrane domain-like"/>
    <property type="match status" value="1"/>
</dbReference>
<dbReference type="eggNOG" id="COG0053">
    <property type="taxonomic scope" value="Bacteria"/>
</dbReference>
<dbReference type="Pfam" id="PF16916">
    <property type="entry name" value="ZT_dimer"/>
    <property type="match status" value="1"/>
</dbReference>
<dbReference type="Proteomes" id="UP000000798">
    <property type="component" value="Chromosome"/>
</dbReference>
<dbReference type="GO" id="GO:0015341">
    <property type="term" value="F:zinc efflux antiporter activity"/>
    <property type="evidence" value="ECO:0000318"/>
    <property type="project" value="GO_Central"/>
</dbReference>
<evidence type="ECO:0000256" key="1">
    <source>
        <dbReference type="ARBA" id="ARBA00004141"/>
    </source>
</evidence>
<dbReference type="InterPro" id="IPR027469">
    <property type="entry name" value="Cation_efflux_TMD_sf"/>
</dbReference>
<dbReference type="GO" id="GO:0015086">
    <property type="term" value="F:cadmium ion transmembrane transporter activity"/>
    <property type="evidence" value="ECO:0000318"/>
    <property type="project" value="GO_Central"/>
</dbReference>
<dbReference type="InParanoid" id="O67851"/>
<evidence type="ECO:0000256" key="4">
    <source>
        <dbReference type="ARBA" id="ARBA00022692"/>
    </source>
</evidence>
<feature type="domain" description="Cation efflux protein cytoplasmic" evidence="9">
    <location>
        <begin position="202"/>
        <end position="278"/>
    </location>
</feature>
<reference evidence="10 11" key="1">
    <citation type="journal article" date="1998" name="Nature">
        <title>The complete genome of the hyperthermophilic bacterium Aquifex aeolicus.</title>
        <authorList>
            <person name="Deckert G."/>
            <person name="Warren P.V."/>
            <person name="Gaasterland T."/>
            <person name="Young W.G."/>
            <person name="Lenox A.L."/>
            <person name="Graham D.E."/>
            <person name="Overbeek R."/>
            <person name="Snead M.A."/>
            <person name="Keller M."/>
            <person name="Aujay M."/>
            <person name="Huber R."/>
            <person name="Feldman R.A."/>
            <person name="Short J.M."/>
            <person name="Olson G.J."/>
            <person name="Swanson R.V."/>
        </authorList>
    </citation>
    <scope>NUCLEOTIDE SEQUENCE [LARGE SCALE GENOMIC DNA]</scope>
    <source>
        <strain evidence="10 11">VF5</strain>
    </source>
</reference>
<feature type="transmembrane region" description="Helical" evidence="7">
    <location>
        <begin position="147"/>
        <end position="166"/>
    </location>
</feature>
<dbReference type="Gene3D" id="1.20.1510.10">
    <property type="entry name" value="Cation efflux protein transmembrane domain"/>
    <property type="match status" value="1"/>
</dbReference>
<evidence type="ECO:0000256" key="5">
    <source>
        <dbReference type="ARBA" id="ARBA00022989"/>
    </source>
</evidence>
<dbReference type="InterPro" id="IPR058533">
    <property type="entry name" value="Cation_efflux_TM"/>
</dbReference>
<evidence type="ECO:0000259" key="9">
    <source>
        <dbReference type="Pfam" id="PF16916"/>
    </source>
</evidence>
<dbReference type="AlphaFoldDB" id="O67851"/>
<dbReference type="PANTHER" id="PTHR43840:SF15">
    <property type="entry name" value="MITOCHONDRIAL METAL TRANSPORTER 1-RELATED"/>
    <property type="match status" value="1"/>
</dbReference>